<comment type="caution">
    <text evidence="4">The sequence shown here is derived from an EMBL/GenBank/DDBJ whole genome shotgun (WGS) entry which is preliminary data.</text>
</comment>
<reference evidence="4 5" key="1">
    <citation type="submission" date="2019-02" db="EMBL/GenBank/DDBJ databases">
        <title>Genomic Encyclopedia of Type Strains, Phase IV (KMG-IV): sequencing the most valuable type-strain genomes for metagenomic binning, comparative biology and taxonomic classification.</title>
        <authorList>
            <person name="Goeker M."/>
        </authorList>
    </citation>
    <scope>NUCLEOTIDE SEQUENCE [LARGE SCALE GENOMIC DNA]</scope>
    <source>
        <strain evidence="4 5">DSM 45622</strain>
    </source>
</reference>
<dbReference type="PROSITE" id="PS50112">
    <property type="entry name" value="PAS"/>
    <property type="match status" value="1"/>
</dbReference>
<dbReference type="InterPro" id="IPR043128">
    <property type="entry name" value="Rev_trsase/Diguanyl_cyclase"/>
</dbReference>
<organism evidence="4 5">
    <name type="scientific">Motilibacter rhizosphaerae</name>
    <dbReference type="NCBI Taxonomy" id="598652"/>
    <lineage>
        <taxon>Bacteria</taxon>
        <taxon>Bacillati</taxon>
        <taxon>Actinomycetota</taxon>
        <taxon>Actinomycetes</taxon>
        <taxon>Motilibacterales</taxon>
        <taxon>Motilibacteraceae</taxon>
        <taxon>Motilibacter</taxon>
    </lineage>
</organism>
<dbReference type="InterPro" id="IPR000160">
    <property type="entry name" value="GGDEF_dom"/>
</dbReference>
<feature type="domain" description="EAL" evidence="2">
    <location>
        <begin position="489"/>
        <end position="743"/>
    </location>
</feature>
<feature type="domain" description="PAS" evidence="1">
    <location>
        <begin position="187"/>
        <end position="241"/>
    </location>
</feature>
<dbReference type="CDD" id="cd00130">
    <property type="entry name" value="PAS"/>
    <property type="match status" value="1"/>
</dbReference>
<dbReference type="Gene3D" id="3.30.450.20">
    <property type="entry name" value="PAS domain"/>
    <property type="match status" value="1"/>
</dbReference>
<dbReference type="Pfam" id="PF01590">
    <property type="entry name" value="GAF"/>
    <property type="match status" value="1"/>
</dbReference>
<dbReference type="SUPFAM" id="SSF55785">
    <property type="entry name" value="PYP-like sensor domain (PAS domain)"/>
    <property type="match status" value="1"/>
</dbReference>
<keyword evidence="5" id="KW-1185">Reference proteome</keyword>
<dbReference type="InterPro" id="IPR029016">
    <property type="entry name" value="GAF-like_dom_sf"/>
</dbReference>
<dbReference type="SMART" id="SM00267">
    <property type="entry name" value="GGDEF"/>
    <property type="match status" value="1"/>
</dbReference>
<dbReference type="PANTHER" id="PTHR44757">
    <property type="entry name" value="DIGUANYLATE CYCLASE DGCP"/>
    <property type="match status" value="1"/>
</dbReference>
<dbReference type="SMART" id="SM00065">
    <property type="entry name" value="GAF"/>
    <property type="match status" value="1"/>
</dbReference>
<dbReference type="SUPFAM" id="SSF55073">
    <property type="entry name" value="Nucleotide cyclase"/>
    <property type="match status" value="1"/>
</dbReference>
<dbReference type="NCBIfam" id="TIGR00229">
    <property type="entry name" value="sensory_box"/>
    <property type="match status" value="1"/>
</dbReference>
<dbReference type="Gene3D" id="3.30.70.270">
    <property type="match status" value="1"/>
</dbReference>
<accession>A0A4Q7NG97</accession>
<dbReference type="Pfam" id="PF13426">
    <property type="entry name" value="PAS_9"/>
    <property type="match status" value="1"/>
</dbReference>
<dbReference type="InterPro" id="IPR052155">
    <property type="entry name" value="Biofilm_reg_signaling"/>
</dbReference>
<dbReference type="AlphaFoldDB" id="A0A4Q7NG97"/>
<dbReference type="Gene3D" id="3.30.450.40">
    <property type="match status" value="1"/>
</dbReference>
<dbReference type="CDD" id="cd01949">
    <property type="entry name" value="GGDEF"/>
    <property type="match status" value="1"/>
</dbReference>
<gene>
    <name evidence="4" type="ORF">EV189_3338</name>
</gene>
<evidence type="ECO:0000313" key="5">
    <source>
        <dbReference type="Proteomes" id="UP000293638"/>
    </source>
</evidence>
<protein>
    <submittedName>
        <fullName evidence="4">PAS domain S-box-containing protein/diguanylate cyclase (GGDEF)-like protein</fullName>
    </submittedName>
</protein>
<dbReference type="EMBL" id="SGXD01000004">
    <property type="protein sequence ID" value="RZS82940.1"/>
    <property type="molecule type" value="Genomic_DNA"/>
</dbReference>
<sequence length="759" mass="81033">MAGVGRGAEAAQGRAAADGGDTAQPELLMLMLQQVVDVALLPLPAEQALVELAARLRDALGGDVASIYLSAGQDLVVQASIGMHDEPVQERVTRGDGLVGRVGAERAPRLVSDTGGDGSGLRSLVLAPLVLAGTLTGVVQVGSYVPGRFAESDLTLLRIVADRVALAVEQLQSRERERRAVEALRESEARVRAVFDSAADGILIVQEDGSVESANPTAERMFGFPSGGLVGVSLDVLVPGDEGASPPPVLAVFTRGSRDPALLGRGHDVVARRADGSEFPAEVSVTSMDVRGRQLACAVVRDTTERTELDRKLTYLSRHDTLTGLGNRALLDDRLGHALARVRRHDTRVGVMLCDLDHFKSVNDSLGHGAGDALLVTIAGRLRDAVRPEDTIVRLGGDEFVIVCEDMPDVESLAGLGRRIVESVRQPLLLDGTEVFPTVSIGVALSRSASTTSEQLLGDADLALYTAKDAGRGRCHVFDDSMRARSQGKMRLRSELHRALERDEIVVHYQPLYDLRTGVVRGVEALMRWQHPTQGLLTPEAFLPLALESDLILDLDGYVVRRACAEVAQMSRVTGRRIDAWVNYSARTLASPDLCDETSRAAREAGLPAENLTIEVTESALLEDLATTGRALQELRRQRVRLAIDDFGAGHTALTYLTRLPVSAVKLDRTFTQSIDTSPVDRAVVRSVADLARALGLVTVAEGVETSSQLDLAAASGCNLGQGYLLARPVAYDVVLDLAGRPAIDLRHGSAGARGVRSA</sequence>
<evidence type="ECO:0000259" key="1">
    <source>
        <dbReference type="PROSITE" id="PS50112"/>
    </source>
</evidence>
<dbReference type="InterPro" id="IPR003018">
    <property type="entry name" value="GAF"/>
</dbReference>
<name>A0A4Q7NG97_9ACTN</name>
<dbReference type="InterPro" id="IPR029787">
    <property type="entry name" value="Nucleotide_cyclase"/>
</dbReference>
<dbReference type="FunFam" id="3.30.70.270:FF:000001">
    <property type="entry name" value="Diguanylate cyclase domain protein"/>
    <property type="match status" value="1"/>
</dbReference>
<dbReference type="PANTHER" id="PTHR44757:SF2">
    <property type="entry name" value="BIOFILM ARCHITECTURE MAINTENANCE PROTEIN MBAA"/>
    <property type="match status" value="1"/>
</dbReference>
<dbReference type="PROSITE" id="PS50883">
    <property type="entry name" value="EAL"/>
    <property type="match status" value="1"/>
</dbReference>
<dbReference type="InterPro" id="IPR001633">
    <property type="entry name" value="EAL_dom"/>
</dbReference>
<dbReference type="SUPFAM" id="SSF55781">
    <property type="entry name" value="GAF domain-like"/>
    <property type="match status" value="1"/>
</dbReference>
<evidence type="ECO:0000259" key="3">
    <source>
        <dbReference type="PROSITE" id="PS50887"/>
    </source>
</evidence>
<feature type="domain" description="GGDEF" evidence="3">
    <location>
        <begin position="347"/>
        <end position="480"/>
    </location>
</feature>
<dbReference type="PROSITE" id="PS50887">
    <property type="entry name" value="GGDEF"/>
    <property type="match status" value="1"/>
</dbReference>
<dbReference type="Gene3D" id="3.20.20.450">
    <property type="entry name" value="EAL domain"/>
    <property type="match status" value="1"/>
</dbReference>
<dbReference type="SMART" id="SM00052">
    <property type="entry name" value="EAL"/>
    <property type="match status" value="1"/>
</dbReference>
<dbReference type="NCBIfam" id="TIGR00254">
    <property type="entry name" value="GGDEF"/>
    <property type="match status" value="1"/>
</dbReference>
<dbReference type="Proteomes" id="UP000293638">
    <property type="component" value="Unassembled WGS sequence"/>
</dbReference>
<dbReference type="InterPro" id="IPR035965">
    <property type="entry name" value="PAS-like_dom_sf"/>
</dbReference>
<dbReference type="InterPro" id="IPR000014">
    <property type="entry name" value="PAS"/>
</dbReference>
<dbReference type="Pfam" id="PF00990">
    <property type="entry name" value="GGDEF"/>
    <property type="match status" value="1"/>
</dbReference>
<dbReference type="SUPFAM" id="SSF141868">
    <property type="entry name" value="EAL domain-like"/>
    <property type="match status" value="1"/>
</dbReference>
<dbReference type="RefSeq" id="WP_165400352.1">
    <property type="nucleotide sequence ID" value="NZ_SGXD01000004.1"/>
</dbReference>
<dbReference type="InterPro" id="IPR035919">
    <property type="entry name" value="EAL_sf"/>
</dbReference>
<evidence type="ECO:0000259" key="2">
    <source>
        <dbReference type="PROSITE" id="PS50883"/>
    </source>
</evidence>
<dbReference type="Pfam" id="PF00563">
    <property type="entry name" value="EAL"/>
    <property type="match status" value="1"/>
</dbReference>
<proteinExistence type="predicted"/>
<dbReference type="CDD" id="cd01948">
    <property type="entry name" value="EAL"/>
    <property type="match status" value="1"/>
</dbReference>
<dbReference type="SMART" id="SM00091">
    <property type="entry name" value="PAS"/>
    <property type="match status" value="1"/>
</dbReference>
<evidence type="ECO:0000313" key="4">
    <source>
        <dbReference type="EMBL" id="RZS82940.1"/>
    </source>
</evidence>